<dbReference type="EnsemblMetazoa" id="GPPI041261-RA">
    <property type="protein sequence ID" value="GPPI041261-PA"/>
    <property type="gene ID" value="GPPI041261"/>
</dbReference>
<dbReference type="EMBL" id="JXJN01020987">
    <property type="status" value="NOT_ANNOTATED_CDS"/>
    <property type="molecule type" value="Genomic_DNA"/>
</dbReference>
<dbReference type="Proteomes" id="UP000092460">
    <property type="component" value="Unassembled WGS sequence"/>
</dbReference>
<dbReference type="AlphaFoldDB" id="A0A1B0BV02"/>
<keyword evidence="3" id="KW-1185">Reference proteome</keyword>
<name>A0A1B0BV02_9MUSC</name>
<dbReference type="InterPro" id="IPR012340">
    <property type="entry name" value="NA-bd_OB-fold"/>
</dbReference>
<evidence type="ECO:0000259" key="1">
    <source>
        <dbReference type="Pfam" id="PF17207"/>
    </source>
</evidence>
<dbReference type="STRING" id="67801.A0A1B0BV02"/>
<organism evidence="2 3">
    <name type="scientific">Glossina palpalis gambiensis</name>
    <dbReference type="NCBI Taxonomy" id="67801"/>
    <lineage>
        <taxon>Eukaryota</taxon>
        <taxon>Metazoa</taxon>
        <taxon>Ecdysozoa</taxon>
        <taxon>Arthropoda</taxon>
        <taxon>Hexapoda</taxon>
        <taxon>Insecta</taxon>
        <taxon>Pterygota</taxon>
        <taxon>Neoptera</taxon>
        <taxon>Endopterygota</taxon>
        <taxon>Diptera</taxon>
        <taxon>Brachycera</taxon>
        <taxon>Muscomorpha</taxon>
        <taxon>Hippoboscoidea</taxon>
        <taxon>Glossinidae</taxon>
        <taxon>Glossina</taxon>
    </lineage>
</organism>
<sequence length="104" mass="11573">MTDSKILYSSESWTAVQQGEIPKHLQLFCDRSSCERVVPGNRVLIQGIYSIRQVGKPTRQDGREKSVVGVRAPYMRVVGIAVDTEESGARCTLYSIMPTINILS</sequence>
<dbReference type="SUPFAM" id="SSF50249">
    <property type="entry name" value="Nucleic acid-binding proteins"/>
    <property type="match status" value="1"/>
</dbReference>
<reference evidence="2" key="2">
    <citation type="submission" date="2020-05" db="UniProtKB">
        <authorList>
            <consortium name="EnsemblMetazoa"/>
        </authorList>
    </citation>
    <scope>IDENTIFICATION</scope>
    <source>
        <strain evidence="2">IAEA</strain>
    </source>
</reference>
<dbReference type="Pfam" id="PF17207">
    <property type="entry name" value="MCM_OB"/>
    <property type="match status" value="1"/>
</dbReference>
<protein>
    <recommendedName>
        <fullName evidence="1">MCM OB domain-containing protein</fullName>
    </recommendedName>
</protein>
<proteinExistence type="predicted"/>
<dbReference type="Gene3D" id="2.40.50.140">
    <property type="entry name" value="Nucleic acid-binding proteins"/>
    <property type="match status" value="1"/>
</dbReference>
<evidence type="ECO:0000313" key="3">
    <source>
        <dbReference type="Proteomes" id="UP000092460"/>
    </source>
</evidence>
<accession>A0A1B0BV02</accession>
<evidence type="ECO:0000313" key="2">
    <source>
        <dbReference type="EnsemblMetazoa" id="GPPI041261-PA"/>
    </source>
</evidence>
<feature type="domain" description="MCM OB" evidence="1">
    <location>
        <begin position="10"/>
        <end position="51"/>
    </location>
</feature>
<dbReference type="EMBL" id="JXJN01020986">
    <property type="status" value="NOT_ANNOTATED_CDS"/>
    <property type="molecule type" value="Genomic_DNA"/>
</dbReference>
<dbReference type="InterPro" id="IPR033762">
    <property type="entry name" value="MCM_OB"/>
</dbReference>
<reference evidence="3" key="1">
    <citation type="submission" date="2015-01" db="EMBL/GenBank/DDBJ databases">
        <authorList>
            <person name="Aksoy S."/>
            <person name="Warren W."/>
            <person name="Wilson R.K."/>
        </authorList>
    </citation>
    <scope>NUCLEOTIDE SEQUENCE [LARGE SCALE GENOMIC DNA]</scope>
    <source>
        <strain evidence="3">IAEA</strain>
    </source>
</reference>
<dbReference type="VEuPathDB" id="VectorBase:GPPI041261"/>